<dbReference type="PANTHER" id="PTHR32183:SF6">
    <property type="entry name" value="CYSTEINE SULFINATE DESULFINASE_CYSTEINE DESULFURASE AND RELATED ENZYMES"/>
    <property type="match status" value="1"/>
</dbReference>
<keyword evidence="4" id="KW-0949">S-adenosyl-L-methionine</keyword>
<keyword evidence="1" id="KW-0597">Phosphoprotein</keyword>
<dbReference type="InterPro" id="IPR008854">
    <property type="entry name" value="TPMT"/>
</dbReference>
<dbReference type="RefSeq" id="WP_377479345.1">
    <property type="nucleotide sequence ID" value="NZ_JBHUOX010000001.1"/>
</dbReference>
<dbReference type="Gene3D" id="3.40.50.150">
    <property type="entry name" value="Vaccinia Virus protein VP39"/>
    <property type="match status" value="1"/>
</dbReference>
<evidence type="ECO:0000256" key="2">
    <source>
        <dbReference type="ARBA" id="ARBA00022603"/>
    </source>
</evidence>
<evidence type="ECO:0000256" key="3">
    <source>
        <dbReference type="ARBA" id="ARBA00022679"/>
    </source>
</evidence>
<keyword evidence="2 5" id="KW-0489">Methyltransferase</keyword>
<evidence type="ECO:0000256" key="1">
    <source>
        <dbReference type="ARBA" id="ARBA00022553"/>
    </source>
</evidence>
<dbReference type="PROSITE" id="PS51585">
    <property type="entry name" value="SAM_MT_TPMT"/>
    <property type="match status" value="1"/>
</dbReference>
<reference evidence="6" key="1">
    <citation type="journal article" date="2019" name="Int. J. Syst. Evol. Microbiol.">
        <title>The Global Catalogue of Microorganisms (GCM) 10K type strain sequencing project: providing services to taxonomists for standard genome sequencing and annotation.</title>
        <authorList>
            <consortium name="The Broad Institute Genomics Platform"/>
            <consortium name="The Broad Institute Genome Sequencing Center for Infectious Disease"/>
            <person name="Wu L."/>
            <person name="Ma J."/>
        </authorList>
    </citation>
    <scope>NUCLEOTIDE SEQUENCE [LARGE SCALE GENOMIC DNA]</scope>
    <source>
        <strain evidence="6">KCTC 23984</strain>
    </source>
</reference>
<name>A0ABW6BLZ0_9BACT</name>
<dbReference type="InterPro" id="IPR029063">
    <property type="entry name" value="SAM-dependent_MTases_sf"/>
</dbReference>
<dbReference type="PANTHER" id="PTHR32183">
    <property type="match status" value="1"/>
</dbReference>
<dbReference type="GO" id="GO:0008168">
    <property type="term" value="F:methyltransferase activity"/>
    <property type="evidence" value="ECO:0007669"/>
    <property type="project" value="UniProtKB-KW"/>
</dbReference>
<dbReference type="Proteomes" id="UP001597641">
    <property type="component" value="Unassembled WGS sequence"/>
</dbReference>
<dbReference type="EMBL" id="JBHUOX010000001">
    <property type="protein sequence ID" value="MFD2998860.1"/>
    <property type="molecule type" value="Genomic_DNA"/>
</dbReference>
<protein>
    <submittedName>
        <fullName evidence="5">Methyltransferase domain-containing protein</fullName>
    </submittedName>
</protein>
<dbReference type="CDD" id="cd02440">
    <property type="entry name" value="AdoMet_MTases"/>
    <property type="match status" value="1"/>
</dbReference>
<dbReference type="GO" id="GO:0032259">
    <property type="term" value="P:methylation"/>
    <property type="evidence" value="ECO:0007669"/>
    <property type="project" value="UniProtKB-KW"/>
</dbReference>
<keyword evidence="6" id="KW-1185">Reference proteome</keyword>
<proteinExistence type="predicted"/>
<dbReference type="SUPFAM" id="SSF53335">
    <property type="entry name" value="S-adenosyl-L-methionine-dependent methyltransferases"/>
    <property type="match status" value="1"/>
</dbReference>
<evidence type="ECO:0000313" key="5">
    <source>
        <dbReference type="EMBL" id="MFD2998860.1"/>
    </source>
</evidence>
<sequence length="195" mass="22819">MKQQFNAAYWEHRYQLNQTGWDAGDVTTPLKEYFDQVTNMDIRILIPGSGNGYEAEYLFRQGFRHVFLVDVAEAPLQNFAKRVPGIPKEQLLQQDFFSLKGKYDLIVEQTFFCAIDPAQRAEYAYQCAALLHKGGKLMGLLFDTEFTQEGPPFGGNREEYASYFKPYFHFLYFKTAYNSIQPRQERELFMLLQKI</sequence>
<gene>
    <name evidence="5" type="ORF">ACFS7Z_00690</name>
</gene>
<dbReference type="Pfam" id="PF05724">
    <property type="entry name" value="TPMT"/>
    <property type="match status" value="1"/>
</dbReference>
<evidence type="ECO:0000256" key="4">
    <source>
        <dbReference type="ARBA" id="ARBA00022691"/>
    </source>
</evidence>
<comment type="caution">
    <text evidence="5">The sequence shown here is derived from an EMBL/GenBank/DDBJ whole genome shotgun (WGS) entry which is preliminary data.</text>
</comment>
<organism evidence="5 6">
    <name type="scientific">Pontibacter toksunensis</name>
    <dbReference type="NCBI Taxonomy" id="1332631"/>
    <lineage>
        <taxon>Bacteria</taxon>
        <taxon>Pseudomonadati</taxon>
        <taxon>Bacteroidota</taxon>
        <taxon>Cytophagia</taxon>
        <taxon>Cytophagales</taxon>
        <taxon>Hymenobacteraceae</taxon>
        <taxon>Pontibacter</taxon>
    </lineage>
</organism>
<evidence type="ECO:0000313" key="6">
    <source>
        <dbReference type="Proteomes" id="UP001597641"/>
    </source>
</evidence>
<accession>A0ABW6BLZ0</accession>
<keyword evidence="3" id="KW-0808">Transferase</keyword>